<evidence type="ECO:0000256" key="1">
    <source>
        <dbReference type="ARBA" id="ARBA00004651"/>
    </source>
</evidence>
<dbReference type="GO" id="GO:0016746">
    <property type="term" value="F:acyltransferase activity"/>
    <property type="evidence" value="ECO:0007669"/>
    <property type="project" value="UniProtKB-KW"/>
</dbReference>
<feature type="transmembrane region" description="Helical" evidence="7">
    <location>
        <begin position="80"/>
        <end position="100"/>
    </location>
</feature>
<dbReference type="EMBL" id="JBEWLZ010000016">
    <property type="protein sequence ID" value="MET1491804.1"/>
    <property type="molecule type" value="Genomic_DNA"/>
</dbReference>
<evidence type="ECO:0000313" key="9">
    <source>
        <dbReference type="EMBL" id="MET1491804.1"/>
    </source>
</evidence>
<feature type="domain" description="Acyltransferase 3" evidence="8">
    <location>
        <begin position="7"/>
        <end position="305"/>
    </location>
</feature>
<proteinExistence type="inferred from homology"/>
<evidence type="ECO:0000256" key="4">
    <source>
        <dbReference type="ARBA" id="ARBA00022692"/>
    </source>
</evidence>
<feature type="transmembrane region" description="Helical" evidence="7">
    <location>
        <begin position="263"/>
        <end position="284"/>
    </location>
</feature>
<dbReference type="Pfam" id="PF01757">
    <property type="entry name" value="Acyl_transf_3"/>
    <property type="match status" value="1"/>
</dbReference>
<dbReference type="Proteomes" id="UP001548590">
    <property type="component" value="Unassembled WGS sequence"/>
</dbReference>
<reference evidence="9 10" key="1">
    <citation type="submission" date="2024-07" db="EMBL/GenBank/DDBJ databases">
        <title>Uliginosibacterium paludis KCTC:42655.</title>
        <authorList>
            <person name="Kim M.K."/>
        </authorList>
    </citation>
    <scope>NUCLEOTIDE SEQUENCE [LARGE SCALE GENOMIC DNA]</scope>
    <source>
        <strain evidence="9 10">KCTC 42655</strain>
    </source>
</reference>
<dbReference type="InterPro" id="IPR002656">
    <property type="entry name" value="Acyl_transf_3_dom"/>
</dbReference>
<keyword evidence="6 7" id="KW-0472">Membrane</keyword>
<evidence type="ECO:0000313" key="10">
    <source>
        <dbReference type="Proteomes" id="UP001548590"/>
    </source>
</evidence>
<gene>
    <name evidence="9" type="ORF">ABVT11_18340</name>
</gene>
<evidence type="ECO:0000256" key="2">
    <source>
        <dbReference type="ARBA" id="ARBA00007400"/>
    </source>
</evidence>
<comment type="subcellular location">
    <subcellularLocation>
        <location evidence="1">Cell membrane</location>
        <topology evidence="1">Multi-pass membrane protein</topology>
    </subcellularLocation>
</comment>
<dbReference type="PANTHER" id="PTHR40074">
    <property type="entry name" value="O-ACETYLTRANSFERASE WECH"/>
    <property type="match status" value="1"/>
</dbReference>
<feature type="transmembrane region" description="Helical" evidence="7">
    <location>
        <begin position="172"/>
        <end position="190"/>
    </location>
</feature>
<keyword evidence="9" id="KW-0012">Acyltransferase</keyword>
<feature type="transmembrane region" description="Helical" evidence="7">
    <location>
        <begin position="120"/>
        <end position="136"/>
    </location>
</feature>
<dbReference type="PANTHER" id="PTHR40074:SF2">
    <property type="entry name" value="O-ACETYLTRANSFERASE WECH"/>
    <property type="match status" value="1"/>
</dbReference>
<evidence type="ECO:0000256" key="3">
    <source>
        <dbReference type="ARBA" id="ARBA00022475"/>
    </source>
</evidence>
<evidence type="ECO:0000256" key="7">
    <source>
        <dbReference type="SAM" id="Phobius"/>
    </source>
</evidence>
<accession>A0ABV2CV62</accession>
<feature type="transmembrane region" description="Helical" evidence="7">
    <location>
        <begin position="148"/>
        <end position="166"/>
    </location>
</feature>
<evidence type="ECO:0000256" key="5">
    <source>
        <dbReference type="ARBA" id="ARBA00022989"/>
    </source>
</evidence>
<feature type="transmembrane region" description="Helical" evidence="7">
    <location>
        <begin position="202"/>
        <end position="221"/>
    </location>
</feature>
<name>A0ABV2CV62_9RHOO</name>
<feature type="transmembrane region" description="Helical" evidence="7">
    <location>
        <begin position="49"/>
        <end position="68"/>
    </location>
</feature>
<keyword evidence="9" id="KW-0808">Transferase</keyword>
<keyword evidence="4 7" id="KW-0812">Transmembrane</keyword>
<sequence>MVRGQPALEGLRSQAAAAVVALHAAALQLGLTPRADSPDWWAANLLDSATRWCVPVFVMISGALLLGRADPPADFLRRRLGRLLPLLLVWSLLYLGLQALTTPGWQPAHAWQAFLRGTPWYHLWYLCMLPGLYLLMPLLQRLLTGFSGWKLPLVAILLLSLISWMLPPAASAWWRAPAFLAPCVAGLLLQRAWLAHEPVRRLSTALAWPVFGLTTAGIALMAARGDSAVAYDYANPLVLLQAAAVFLQGLGGTGRWRQKLAPLSLGIYLIHPAILLALTPWLGGGGVLRLLPLALLTFALSALLTAGLLRLPGSRRWLA</sequence>
<protein>
    <submittedName>
        <fullName evidence="9">Acyltransferase family protein</fullName>
    </submittedName>
</protein>
<evidence type="ECO:0000259" key="8">
    <source>
        <dbReference type="Pfam" id="PF01757"/>
    </source>
</evidence>
<keyword evidence="3" id="KW-1003">Cell membrane</keyword>
<keyword evidence="5 7" id="KW-1133">Transmembrane helix</keyword>
<organism evidence="9 10">
    <name type="scientific">Uliginosibacterium paludis</name>
    <dbReference type="NCBI Taxonomy" id="1615952"/>
    <lineage>
        <taxon>Bacteria</taxon>
        <taxon>Pseudomonadati</taxon>
        <taxon>Pseudomonadota</taxon>
        <taxon>Betaproteobacteria</taxon>
        <taxon>Rhodocyclales</taxon>
        <taxon>Zoogloeaceae</taxon>
        <taxon>Uliginosibacterium</taxon>
    </lineage>
</organism>
<comment type="similarity">
    <text evidence="2">Belongs to the acyltransferase 3 family.</text>
</comment>
<keyword evidence="10" id="KW-1185">Reference proteome</keyword>
<dbReference type="RefSeq" id="WP_345929931.1">
    <property type="nucleotide sequence ID" value="NZ_JBDIVF010000013.1"/>
</dbReference>
<feature type="transmembrane region" description="Helical" evidence="7">
    <location>
        <begin position="233"/>
        <end position="251"/>
    </location>
</feature>
<comment type="caution">
    <text evidence="9">The sequence shown here is derived from an EMBL/GenBank/DDBJ whole genome shotgun (WGS) entry which is preliminary data.</text>
</comment>
<evidence type="ECO:0000256" key="6">
    <source>
        <dbReference type="ARBA" id="ARBA00023136"/>
    </source>
</evidence>
<feature type="transmembrane region" description="Helical" evidence="7">
    <location>
        <begin position="290"/>
        <end position="309"/>
    </location>
</feature>